<sequence length="118" mass="13538">MSDRISSRLPARTQRLLLEALLEHYPDEVITGFLVNASISCNCVRGHAYKVRRYPEHAVLTSGEISHVVRDGARWLIHTEDFDCFVIVNFAPGGLQSLRHLIDLYETARMVQSRWCLQ</sequence>
<dbReference type="RefSeq" id="WP_084342384.1">
    <property type="nucleotide sequence ID" value="NZ_BMDE01000009.1"/>
</dbReference>
<dbReference type="AlphaFoldDB" id="A0A2I0CNN7"/>
<name>A0A2I0CNN7_9PSED</name>
<gene>
    <name evidence="2" type="ORF">CW360_11570</name>
    <name evidence="1" type="ORF">GCM10007363_27660</name>
</gene>
<evidence type="ECO:0000313" key="1">
    <source>
        <dbReference type="EMBL" id="GGH96330.1"/>
    </source>
</evidence>
<proteinExistence type="predicted"/>
<dbReference type="Proteomes" id="UP000655550">
    <property type="component" value="Unassembled WGS sequence"/>
</dbReference>
<reference evidence="3" key="3">
    <citation type="submission" date="2017-12" db="EMBL/GenBank/DDBJ databases">
        <authorList>
            <person name="Yu X.-Y."/>
        </authorList>
    </citation>
    <scope>NUCLEOTIDE SEQUENCE [LARGE SCALE GENOMIC DNA]</scope>
    <source>
        <strain evidence="3">ZYSR67-Z</strain>
    </source>
</reference>
<dbReference type="EMBL" id="PIYS01000019">
    <property type="protein sequence ID" value="PKF70770.1"/>
    <property type="molecule type" value="Genomic_DNA"/>
</dbReference>
<evidence type="ECO:0000313" key="3">
    <source>
        <dbReference type="Proteomes" id="UP000242861"/>
    </source>
</evidence>
<evidence type="ECO:0000313" key="4">
    <source>
        <dbReference type="Proteomes" id="UP000655550"/>
    </source>
</evidence>
<reference evidence="1" key="5">
    <citation type="submission" date="2024-05" db="EMBL/GenBank/DDBJ databases">
        <authorList>
            <person name="Sun Q."/>
            <person name="Sedlacek I."/>
        </authorList>
    </citation>
    <scope>NUCLEOTIDE SEQUENCE</scope>
    <source>
        <strain evidence="1">CCM 8778</strain>
    </source>
</reference>
<organism evidence="2 3">
    <name type="scientific">Pseudomonas fluvialis</name>
    <dbReference type="NCBI Taxonomy" id="1793966"/>
    <lineage>
        <taxon>Bacteria</taxon>
        <taxon>Pseudomonadati</taxon>
        <taxon>Pseudomonadota</taxon>
        <taxon>Gammaproteobacteria</taxon>
        <taxon>Pseudomonadales</taxon>
        <taxon>Pseudomonadaceae</taxon>
        <taxon>Pseudomonas</taxon>
    </lineage>
</organism>
<accession>A0A2I0CNN7</accession>
<protein>
    <submittedName>
        <fullName evidence="2">Uncharacterized protein</fullName>
    </submittedName>
</protein>
<dbReference type="EMBL" id="BMDE01000009">
    <property type="protein sequence ID" value="GGH96330.1"/>
    <property type="molecule type" value="Genomic_DNA"/>
</dbReference>
<comment type="caution">
    <text evidence="2">The sequence shown here is derived from an EMBL/GenBank/DDBJ whole genome shotgun (WGS) entry which is preliminary data.</text>
</comment>
<reference evidence="4" key="4">
    <citation type="journal article" date="2019" name="Int. J. Syst. Evol. Microbiol.">
        <title>The Global Catalogue of Microorganisms (GCM) 10K type strain sequencing project: providing services to taxonomists for standard genome sequencing and annotation.</title>
        <authorList>
            <consortium name="The Broad Institute Genomics Platform"/>
            <consortium name="The Broad Institute Genome Sequencing Center for Infectious Disease"/>
            <person name="Wu L."/>
            <person name="Ma J."/>
        </authorList>
    </citation>
    <scope>NUCLEOTIDE SEQUENCE [LARGE SCALE GENOMIC DNA]</scope>
    <source>
        <strain evidence="4">CCM 8778</strain>
    </source>
</reference>
<reference evidence="1" key="1">
    <citation type="journal article" date="2014" name="Int. J. Syst. Evol. Microbiol.">
        <title>Complete genome of a new Firmicutes species belonging to the dominant human colonic microbiota ('Ruminococcus bicirculans') reveals two chromosomes and a selective capacity to utilize plant glucans.</title>
        <authorList>
            <consortium name="NISC Comparative Sequencing Program"/>
            <person name="Wegmann U."/>
            <person name="Louis P."/>
            <person name="Goesmann A."/>
            <person name="Henrissat B."/>
            <person name="Duncan S.H."/>
            <person name="Flint H.J."/>
        </authorList>
    </citation>
    <scope>NUCLEOTIDE SEQUENCE</scope>
    <source>
        <strain evidence="1">CCM 8778</strain>
    </source>
</reference>
<reference evidence="2" key="2">
    <citation type="submission" date="2017-12" db="EMBL/GenBank/DDBJ databases">
        <authorList>
            <person name="Hurst M.R.H."/>
        </authorList>
    </citation>
    <scope>NUCLEOTIDE SEQUENCE [LARGE SCALE GENOMIC DNA]</scope>
    <source>
        <strain evidence="2">ZYSR67-Z</strain>
    </source>
</reference>
<keyword evidence="4" id="KW-1185">Reference proteome</keyword>
<dbReference type="Proteomes" id="UP000242861">
    <property type="component" value="Unassembled WGS sequence"/>
</dbReference>
<evidence type="ECO:0000313" key="2">
    <source>
        <dbReference type="EMBL" id="PKF70770.1"/>
    </source>
</evidence>